<proteinExistence type="predicted"/>
<evidence type="ECO:0000313" key="1">
    <source>
        <dbReference type="EMBL" id="KAH6617136.1"/>
    </source>
</evidence>
<dbReference type="EMBL" id="JAGIZQ010000007">
    <property type="protein sequence ID" value="KAH6617136.1"/>
    <property type="molecule type" value="Genomic_DNA"/>
</dbReference>
<gene>
    <name evidence="1" type="ORF">F5144DRAFT_498249</name>
</gene>
<organism evidence="1 2">
    <name type="scientific">Chaetomium tenue</name>
    <dbReference type="NCBI Taxonomy" id="1854479"/>
    <lineage>
        <taxon>Eukaryota</taxon>
        <taxon>Fungi</taxon>
        <taxon>Dikarya</taxon>
        <taxon>Ascomycota</taxon>
        <taxon>Pezizomycotina</taxon>
        <taxon>Sordariomycetes</taxon>
        <taxon>Sordariomycetidae</taxon>
        <taxon>Sordariales</taxon>
        <taxon>Chaetomiaceae</taxon>
        <taxon>Chaetomium</taxon>
    </lineage>
</organism>
<accession>A0ACB7NV54</accession>
<reference evidence="1 2" key="1">
    <citation type="journal article" date="2021" name="Nat. Commun.">
        <title>Genetic determinants of endophytism in the Arabidopsis root mycobiome.</title>
        <authorList>
            <person name="Mesny F."/>
            <person name="Miyauchi S."/>
            <person name="Thiergart T."/>
            <person name="Pickel B."/>
            <person name="Atanasova L."/>
            <person name="Karlsson M."/>
            <person name="Huettel B."/>
            <person name="Barry K.W."/>
            <person name="Haridas S."/>
            <person name="Chen C."/>
            <person name="Bauer D."/>
            <person name="Andreopoulos W."/>
            <person name="Pangilinan J."/>
            <person name="LaButti K."/>
            <person name="Riley R."/>
            <person name="Lipzen A."/>
            <person name="Clum A."/>
            <person name="Drula E."/>
            <person name="Henrissat B."/>
            <person name="Kohler A."/>
            <person name="Grigoriev I.V."/>
            <person name="Martin F.M."/>
            <person name="Hacquard S."/>
        </authorList>
    </citation>
    <scope>NUCLEOTIDE SEQUENCE [LARGE SCALE GENOMIC DNA]</scope>
    <source>
        <strain evidence="1 2">MPI-SDFR-AT-0079</strain>
    </source>
</reference>
<protein>
    <submittedName>
        <fullName evidence="1">Uncharacterized protein</fullName>
    </submittedName>
</protein>
<evidence type="ECO:0000313" key="2">
    <source>
        <dbReference type="Proteomes" id="UP000724584"/>
    </source>
</evidence>
<comment type="caution">
    <text evidence="1">The sequence shown here is derived from an EMBL/GenBank/DDBJ whole genome shotgun (WGS) entry which is preliminary data.</text>
</comment>
<dbReference type="Proteomes" id="UP000724584">
    <property type="component" value="Unassembled WGS sequence"/>
</dbReference>
<name>A0ACB7NV54_9PEZI</name>
<sequence length="673" mass="76511">MPTSPLDILPVEILALVCDYVELSHRPSLLSFALASKRCHSVAKRLFFHTIRFSPNNPSELELDVDECIRILERNASVSHVRTLLVTGPLWGHYYSTRALISANDGDNRTWSFGLPVSLSDISALIPTHSDRPPENDTLTDAAWQPLVRLVQLLPGLGDVLYANRHRVPPCLLQALLQYRPRCRLHVFSFRLHSLRFPETDPDELAPVTAPCLYSIWMWYCGVDGFDDGHSEPEPNYHAEAIDSMVRGLAPNLKEVHLFLQPGGAYEMDNNPLPPRPPWKGFTNVGADSTCMPAHLKSLELGLDFHSPISLEKEVADRWAANNLSSLRALRLRRFVKPEALGSHLQAKNFPYLTTLLFTCAEDQEQAYYDDVKHLIHGLPQLTSLEIISWPPNLSLAAALPRRLRELWLWTRDTLEHSLNETAILELAACCPHVETLALKIRRSRGSATEVALYKALGRFAKLRRLVLTLDVSPVPWFPIAPSHEQGDQFGTRALAFDTAIDPSFDESDRQHLTTGLYPYRNGHIRDAFINTAVDETLARAIFRTICAVKASVYGPSAALALDRMLIEPVGALSFPHRNPAKPSLDLRPYEVALGRRWLLERDIRDDARGVIRARDVDKKFRLQWVSYVFEEYRGYCREMTYMAIFRRLWPERPGVSTNWYDDWHSWPLDETA</sequence>
<keyword evidence="2" id="KW-1185">Reference proteome</keyword>